<sequence length="328" mass="37814">MGFKKIELEYYDKIDETSIKLKDVTLQAYISLNSVFTGIFRYTGREIHSVYDQLIRDTNRCYFHRISLRRDSEWDEISMIICSKIVIACHGIIEDHEYIGKELLERVVNNISSEKYSHCVLETLEIPLKLIGEKLGVDTRSVLIEEKKEEKPLVEEKSVLKTTEKPVEIERIVEEISTPETVATIPIETSVARTETIPEERVNVRKEVEIPVVEKPATEESVRKPIVLEETFRLDKPILEFSDKLMNLADRESIGISNVVIYGDQDRLEVEIVVSKIGWSKKRERILKLAESIADVLLNILLKHNAFQKDLSITVRHGLNAVRISKKL</sequence>
<comment type="caution">
    <text evidence="1">The sequence shown here is derived from an EMBL/GenBank/DDBJ whole genome shotgun (WGS) entry which is preliminary data.</text>
</comment>
<evidence type="ECO:0000313" key="1">
    <source>
        <dbReference type="EMBL" id="HGM59169.1"/>
    </source>
</evidence>
<protein>
    <submittedName>
        <fullName evidence="1">Uncharacterized protein</fullName>
    </submittedName>
</protein>
<proteinExistence type="predicted"/>
<name>A0A7C4HC79_STAMA</name>
<dbReference type="AlphaFoldDB" id="A0A7C4HC79"/>
<accession>A0A7C4HC79</accession>
<gene>
    <name evidence="1" type="ORF">ENU14_06280</name>
</gene>
<dbReference type="EMBL" id="DTBJ01000054">
    <property type="protein sequence ID" value="HGM59169.1"/>
    <property type="molecule type" value="Genomic_DNA"/>
</dbReference>
<organism evidence="1">
    <name type="scientific">Staphylothermus marinus</name>
    <dbReference type="NCBI Taxonomy" id="2280"/>
    <lineage>
        <taxon>Archaea</taxon>
        <taxon>Thermoproteota</taxon>
        <taxon>Thermoprotei</taxon>
        <taxon>Desulfurococcales</taxon>
        <taxon>Desulfurococcaceae</taxon>
        <taxon>Staphylothermus</taxon>
    </lineage>
</organism>
<reference evidence="1" key="1">
    <citation type="journal article" date="2020" name="mSystems">
        <title>Genome- and Community-Level Interaction Insights into Carbon Utilization and Element Cycling Functions of Hydrothermarchaeota in Hydrothermal Sediment.</title>
        <authorList>
            <person name="Zhou Z."/>
            <person name="Liu Y."/>
            <person name="Xu W."/>
            <person name="Pan J."/>
            <person name="Luo Z.H."/>
            <person name="Li M."/>
        </authorList>
    </citation>
    <scope>NUCLEOTIDE SEQUENCE [LARGE SCALE GENOMIC DNA]</scope>
    <source>
        <strain evidence="1">SpSt-642</strain>
    </source>
</reference>